<accession>A0A7M5V250</accession>
<comment type="similarity">
    <text evidence="2 8">Belongs to the MIP/aquaporin (TC 1.A.8) family.</text>
</comment>
<reference evidence="10" key="1">
    <citation type="submission" date="2021-01" db="UniProtKB">
        <authorList>
            <consortium name="EnsemblMetazoa"/>
        </authorList>
    </citation>
    <scope>IDENTIFICATION</scope>
</reference>
<dbReference type="Pfam" id="PF00230">
    <property type="entry name" value="MIP"/>
    <property type="match status" value="1"/>
</dbReference>
<dbReference type="InterPro" id="IPR034294">
    <property type="entry name" value="Aquaporin_transptr"/>
</dbReference>
<dbReference type="Gene3D" id="1.20.1080.10">
    <property type="entry name" value="Glycerol uptake facilitator protein"/>
    <property type="match status" value="1"/>
</dbReference>
<dbReference type="PANTHER" id="PTHR19139">
    <property type="entry name" value="AQUAPORIN TRANSPORTER"/>
    <property type="match status" value="1"/>
</dbReference>
<dbReference type="Proteomes" id="UP000594262">
    <property type="component" value="Unplaced"/>
</dbReference>
<dbReference type="GO" id="GO:0015250">
    <property type="term" value="F:water channel activity"/>
    <property type="evidence" value="ECO:0007669"/>
    <property type="project" value="TreeGrafter"/>
</dbReference>
<keyword evidence="7 9" id="KW-0472">Membrane</keyword>
<keyword evidence="6 9" id="KW-1133">Transmembrane helix</keyword>
<dbReference type="RefSeq" id="XP_066912325.1">
    <property type="nucleotide sequence ID" value="XM_067056224.1"/>
</dbReference>
<comment type="subcellular location">
    <subcellularLocation>
        <location evidence="1">Cell membrane</location>
        <topology evidence="1">Multi-pass membrane protein</topology>
    </subcellularLocation>
</comment>
<dbReference type="SUPFAM" id="SSF81338">
    <property type="entry name" value="Aquaporin-like"/>
    <property type="match status" value="1"/>
</dbReference>
<evidence type="ECO:0000256" key="5">
    <source>
        <dbReference type="ARBA" id="ARBA00022692"/>
    </source>
</evidence>
<keyword evidence="3 8" id="KW-0813">Transport</keyword>
<dbReference type="NCBIfam" id="TIGR00861">
    <property type="entry name" value="MIP"/>
    <property type="match status" value="1"/>
</dbReference>
<dbReference type="CDD" id="cd00333">
    <property type="entry name" value="MIP"/>
    <property type="match status" value="1"/>
</dbReference>
<keyword evidence="4" id="KW-1003">Cell membrane</keyword>
<dbReference type="InterPro" id="IPR023271">
    <property type="entry name" value="Aquaporin-like"/>
</dbReference>
<sequence length="265" mass="28228">MVTIDLGLDEIGTFKFWRAVLAEGLGCVLFLLCVTCVALPWDNAGTNESANNVEIGIGIGLSIASIAQAFGHVSGGHLNPAVTFAMMLSLKISVIKGLLYIVAQIVGGIIGSALTYACTNDQNRSTLGVTSPRAGVTAGQGFGLELLFTFLLVFTVFSITDPKKKTEPYGTTLGIGVVIWVCHVCLIPFTGCGINPTRSFGPAVVMNSWQDHWIYWIGPLLGGALAAIFYNFLFYVEEETPVKYVVKDAPNAAAQDGVKTDENNV</sequence>
<protein>
    <recommendedName>
        <fullName evidence="12">Aquaporin</fullName>
    </recommendedName>
</protein>
<evidence type="ECO:0008006" key="12">
    <source>
        <dbReference type="Google" id="ProtNLM"/>
    </source>
</evidence>
<keyword evidence="5 8" id="KW-0812">Transmembrane</keyword>
<feature type="transmembrane region" description="Helical" evidence="9">
    <location>
        <begin position="169"/>
        <end position="189"/>
    </location>
</feature>
<evidence type="ECO:0000256" key="9">
    <source>
        <dbReference type="SAM" id="Phobius"/>
    </source>
</evidence>
<organism evidence="10 11">
    <name type="scientific">Clytia hemisphaerica</name>
    <dbReference type="NCBI Taxonomy" id="252671"/>
    <lineage>
        <taxon>Eukaryota</taxon>
        <taxon>Metazoa</taxon>
        <taxon>Cnidaria</taxon>
        <taxon>Hydrozoa</taxon>
        <taxon>Hydroidolina</taxon>
        <taxon>Leptothecata</taxon>
        <taxon>Obeliida</taxon>
        <taxon>Clytiidae</taxon>
        <taxon>Clytia</taxon>
    </lineage>
</organism>
<dbReference type="GeneID" id="136799510"/>
<evidence type="ECO:0000256" key="2">
    <source>
        <dbReference type="ARBA" id="ARBA00006175"/>
    </source>
</evidence>
<dbReference type="EnsemblMetazoa" id="CLYHEMT001070.3">
    <property type="protein sequence ID" value="CLYHEMP001070.3"/>
    <property type="gene ID" value="CLYHEMG001070"/>
</dbReference>
<evidence type="ECO:0000256" key="4">
    <source>
        <dbReference type="ARBA" id="ARBA00022475"/>
    </source>
</evidence>
<feature type="transmembrane region" description="Helical" evidence="9">
    <location>
        <begin position="20"/>
        <end position="41"/>
    </location>
</feature>
<dbReference type="OrthoDB" id="3222at2759"/>
<evidence type="ECO:0000256" key="6">
    <source>
        <dbReference type="ARBA" id="ARBA00022989"/>
    </source>
</evidence>
<dbReference type="AlphaFoldDB" id="A0A7M5V250"/>
<evidence type="ECO:0000256" key="1">
    <source>
        <dbReference type="ARBA" id="ARBA00004651"/>
    </source>
</evidence>
<evidence type="ECO:0000313" key="10">
    <source>
        <dbReference type="EnsemblMetazoa" id="CLYHEMP001070.3"/>
    </source>
</evidence>
<dbReference type="PROSITE" id="PS00221">
    <property type="entry name" value="MIP"/>
    <property type="match status" value="1"/>
</dbReference>
<evidence type="ECO:0000256" key="3">
    <source>
        <dbReference type="ARBA" id="ARBA00022448"/>
    </source>
</evidence>
<evidence type="ECO:0000256" key="7">
    <source>
        <dbReference type="ARBA" id="ARBA00023136"/>
    </source>
</evidence>
<dbReference type="GO" id="GO:0005886">
    <property type="term" value="C:plasma membrane"/>
    <property type="evidence" value="ECO:0007669"/>
    <property type="project" value="UniProtKB-SubCell"/>
</dbReference>
<dbReference type="PANTHER" id="PTHR19139:SF199">
    <property type="entry name" value="MIP17260P"/>
    <property type="match status" value="1"/>
</dbReference>
<feature type="transmembrane region" description="Helical" evidence="9">
    <location>
        <begin position="53"/>
        <end position="73"/>
    </location>
</feature>
<feature type="transmembrane region" description="Helical" evidence="9">
    <location>
        <begin position="94"/>
        <end position="117"/>
    </location>
</feature>
<evidence type="ECO:0000313" key="11">
    <source>
        <dbReference type="Proteomes" id="UP000594262"/>
    </source>
</evidence>
<proteinExistence type="inferred from homology"/>
<dbReference type="InterPro" id="IPR022357">
    <property type="entry name" value="MIP_CS"/>
</dbReference>
<keyword evidence="11" id="KW-1185">Reference proteome</keyword>
<feature type="transmembrane region" description="Helical" evidence="9">
    <location>
        <begin position="137"/>
        <end position="157"/>
    </location>
</feature>
<name>A0A7M5V250_9CNID</name>
<evidence type="ECO:0000256" key="8">
    <source>
        <dbReference type="RuleBase" id="RU000477"/>
    </source>
</evidence>
<dbReference type="PRINTS" id="PR00783">
    <property type="entry name" value="MINTRINSICP"/>
</dbReference>
<dbReference type="InterPro" id="IPR000425">
    <property type="entry name" value="MIP"/>
</dbReference>
<feature type="transmembrane region" description="Helical" evidence="9">
    <location>
        <begin position="213"/>
        <end position="233"/>
    </location>
</feature>